<organism evidence="2 3">
    <name type="scientific">Mycena belliarum</name>
    <dbReference type="NCBI Taxonomy" id="1033014"/>
    <lineage>
        <taxon>Eukaryota</taxon>
        <taxon>Fungi</taxon>
        <taxon>Dikarya</taxon>
        <taxon>Basidiomycota</taxon>
        <taxon>Agaricomycotina</taxon>
        <taxon>Agaricomycetes</taxon>
        <taxon>Agaricomycetidae</taxon>
        <taxon>Agaricales</taxon>
        <taxon>Marasmiineae</taxon>
        <taxon>Mycenaceae</taxon>
        <taxon>Mycena</taxon>
    </lineage>
</organism>
<comment type="caution">
    <text evidence="2">The sequence shown here is derived from an EMBL/GenBank/DDBJ whole genome shotgun (WGS) entry which is preliminary data.</text>
</comment>
<evidence type="ECO:0000313" key="3">
    <source>
        <dbReference type="Proteomes" id="UP001222325"/>
    </source>
</evidence>
<dbReference type="AlphaFoldDB" id="A0AAD6XP15"/>
<name>A0AAD6XP15_9AGAR</name>
<reference evidence="2" key="1">
    <citation type="submission" date="2023-03" db="EMBL/GenBank/DDBJ databases">
        <title>Massive genome expansion in bonnet fungi (Mycena s.s.) driven by repeated elements and novel gene families across ecological guilds.</title>
        <authorList>
            <consortium name="Lawrence Berkeley National Laboratory"/>
            <person name="Harder C.B."/>
            <person name="Miyauchi S."/>
            <person name="Viragh M."/>
            <person name="Kuo A."/>
            <person name="Thoen E."/>
            <person name="Andreopoulos B."/>
            <person name="Lu D."/>
            <person name="Skrede I."/>
            <person name="Drula E."/>
            <person name="Henrissat B."/>
            <person name="Morin E."/>
            <person name="Kohler A."/>
            <person name="Barry K."/>
            <person name="LaButti K."/>
            <person name="Morin E."/>
            <person name="Salamov A."/>
            <person name="Lipzen A."/>
            <person name="Mereny Z."/>
            <person name="Hegedus B."/>
            <person name="Baldrian P."/>
            <person name="Stursova M."/>
            <person name="Weitz H."/>
            <person name="Taylor A."/>
            <person name="Grigoriev I.V."/>
            <person name="Nagy L.G."/>
            <person name="Martin F."/>
            <person name="Kauserud H."/>
        </authorList>
    </citation>
    <scope>NUCLEOTIDE SEQUENCE</scope>
    <source>
        <strain evidence="2">CBHHK173m</strain>
    </source>
</reference>
<evidence type="ECO:0000313" key="2">
    <source>
        <dbReference type="EMBL" id="KAJ7088479.1"/>
    </source>
</evidence>
<proteinExistence type="predicted"/>
<dbReference type="EMBL" id="JARJCN010000026">
    <property type="protein sequence ID" value="KAJ7088479.1"/>
    <property type="molecule type" value="Genomic_DNA"/>
</dbReference>
<gene>
    <name evidence="2" type="ORF">B0H15DRAFT_291798</name>
</gene>
<sequence length="191" mass="20728">METKDGARPRRAAGTASRQPAQRLRTRLCLRLLVGGMKAPTNAESPAGSSRLGCALPRTCRVAGYALLPLSLSRALTFEPPPRQVVVGAPTLITWTSDPADPPVWVLAVTTRNGHHAVLIQTVDASAGELTFVFPTVHPRQISAGILTANYQREPDPSNHRAVFRHGASLFFFILCRPRHDGRASPRNETP</sequence>
<evidence type="ECO:0000256" key="1">
    <source>
        <dbReference type="SAM" id="MobiDB-lite"/>
    </source>
</evidence>
<accession>A0AAD6XP15</accession>
<protein>
    <submittedName>
        <fullName evidence="2">Uncharacterized protein</fullName>
    </submittedName>
</protein>
<dbReference type="Proteomes" id="UP001222325">
    <property type="component" value="Unassembled WGS sequence"/>
</dbReference>
<keyword evidence="3" id="KW-1185">Reference proteome</keyword>
<feature type="region of interest" description="Disordered" evidence="1">
    <location>
        <begin position="1"/>
        <end position="21"/>
    </location>
</feature>